<dbReference type="Proteomes" id="UP001196097">
    <property type="component" value="Chromosome"/>
</dbReference>
<organism evidence="1 2">
    <name type="scientific">Acidithiobacillus ferruginosus</name>
    <dbReference type="NCBI Taxonomy" id="3063951"/>
    <lineage>
        <taxon>Bacteria</taxon>
        <taxon>Pseudomonadati</taxon>
        <taxon>Pseudomonadota</taxon>
        <taxon>Acidithiobacillia</taxon>
        <taxon>Acidithiobacillales</taxon>
        <taxon>Acidithiobacillaceae</taxon>
        <taxon>Acidithiobacillus</taxon>
    </lineage>
</organism>
<accession>A0ACD5IK15</accession>
<keyword evidence="2" id="KW-1185">Reference proteome</keyword>
<evidence type="ECO:0000313" key="2">
    <source>
        <dbReference type="Proteomes" id="UP001196097"/>
    </source>
</evidence>
<gene>
    <name evidence="1" type="ORF">HF292_003725</name>
</gene>
<reference evidence="1 2" key="1">
    <citation type="journal article" date="2021" name="ISME J.">
        <title>Genomic evolution of the class Acidithiobacillia: deep-branching Proteobacteria living in extreme acidic conditions.</title>
        <authorList>
            <person name="Moya-Beltran A."/>
            <person name="Beard S."/>
            <person name="Rojas-Villalobos C."/>
            <person name="Issotta F."/>
            <person name="Gallardo Y."/>
            <person name="Ulloa R."/>
            <person name="Giaveno A."/>
            <person name="Degli Esposti M."/>
            <person name="Johnson D.B."/>
            <person name="Quatrini R."/>
        </authorList>
    </citation>
    <scope>NUCLEOTIDE SEQUENCE [LARGE SCALE GENOMIC DNA]</scope>
    <source>
        <strain evidence="1 2">CF3</strain>
    </source>
</reference>
<evidence type="ECO:0000313" key="1">
    <source>
        <dbReference type="EMBL" id="XRP73769.1"/>
    </source>
</evidence>
<dbReference type="EMBL" id="CP130946">
    <property type="protein sequence ID" value="XRP73769.1"/>
    <property type="molecule type" value="Genomic_DNA"/>
</dbReference>
<name>A0ACD5IK15_9PROT</name>
<sequence length="106" mass="11993">MAVRHAVRIAGVYPDFFAKEHGLPWSNQSSDWFDQGNRHRLYAAVLAAYRRGKGAPETLPIWQYNAETDRGKWALQSLTNTGVLVRFIRPGNGYMGWGQKISGERA</sequence>
<proteinExistence type="predicted"/>
<protein>
    <submittedName>
        <fullName evidence="1">Uncharacterized protein</fullName>
    </submittedName>
</protein>